<keyword evidence="1" id="KW-1133">Transmembrane helix</keyword>
<dbReference type="Proteomes" id="UP000003295">
    <property type="component" value="Unassembled WGS sequence"/>
</dbReference>
<accession>C4F9K5</accession>
<dbReference type="STRING" id="521003.COLINT_02739"/>
<protein>
    <submittedName>
        <fullName evidence="2">Uncharacterized protein</fullName>
    </submittedName>
</protein>
<dbReference type="AlphaFoldDB" id="C4F9K5"/>
<name>C4F9K5_9ACTN</name>
<keyword evidence="1" id="KW-0472">Membrane</keyword>
<evidence type="ECO:0000313" key="2">
    <source>
        <dbReference type="EMBL" id="EEP44529.1"/>
    </source>
</evidence>
<comment type="caution">
    <text evidence="2">The sequence shown here is derived from an EMBL/GenBank/DDBJ whole genome shotgun (WGS) entry which is preliminary data.</text>
</comment>
<sequence>MLRDIGTWILILTAVLIFERLWFNMVEWLLSKVKSLLGLNRSHRNWHTFEEETDEER</sequence>
<dbReference type="HOGENOM" id="CLU_209628_0_0_11"/>
<proteinExistence type="predicted"/>
<reference evidence="2 3" key="1">
    <citation type="submission" date="2009-04" db="EMBL/GenBank/DDBJ databases">
        <authorList>
            <person name="Weinstock G."/>
            <person name="Sodergren E."/>
            <person name="Clifton S."/>
            <person name="Fulton L."/>
            <person name="Fulton B."/>
            <person name="Courtney L."/>
            <person name="Fronick C."/>
            <person name="Harrison M."/>
            <person name="Strong C."/>
            <person name="Farmer C."/>
            <person name="Delahaunty K."/>
            <person name="Markovic C."/>
            <person name="Hall O."/>
            <person name="Minx P."/>
            <person name="Tomlinson C."/>
            <person name="Mitreva M."/>
            <person name="Nelson J."/>
            <person name="Hou S."/>
            <person name="Wollam A."/>
            <person name="Pepin K.H."/>
            <person name="Johnson M."/>
            <person name="Bhonagiri V."/>
            <person name="Nash W.E."/>
            <person name="Warren W."/>
            <person name="Chinwalla A."/>
            <person name="Mardis E.R."/>
            <person name="Wilson R.K."/>
        </authorList>
    </citation>
    <scope>NUCLEOTIDE SEQUENCE [LARGE SCALE GENOMIC DNA]</scope>
    <source>
        <strain evidence="2 3">DSM 13280</strain>
    </source>
</reference>
<evidence type="ECO:0000313" key="3">
    <source>
        <dbReference type="Proteomes" id="UP000003295"/>
    </source>
</evidence>
<organism evidence="2 3">
    <name type="scientific">Collinsella intestinalis DSM 13280</name>
    <dbReference type="NCBI Taxonomy" id="521003"/>
    <lineage>
        <taxon>Bacteria</taxon>
        <taxon>Bacillati</taxon>
        <taxon>Actinomycetota</taxon>
        <taxon>Coriobacteriia</taxon>
        <taxon>Coriobacteriales</taxon>
        <taxon>Coriobacteriaceae</taxon>
        <taxon>Collinsella</taxon>
    </lineage>
</organism>
<feature type="transmembrane region" description="Helical" evidence="1">
    <location>
        <begin position="6"/>
        <end position="23"/>
    </location>
</feature>
<keyword evidence="1" id="KW-0812">Transmembrane</keyword>
<evidence type="ECO:0000256" key="1">
    <source>
        <dbReference type="SAM" id="Phobius"/>
    </source>
</evidence>
<dbReference type="EMBL" id="ABXH02000014">
    <property type="protein sequence ID" value="EEP44529.1"/>
    <property type="molecule type" value="Genomic_DNA"/>
</dbReference>
<gene>
    <name evidence="2" type="ORF">COLINT_02739</name>
</gene>